<keyword evidence="7" id="KW-1185">Reference proteome</keyword>
<dbReference type="InterPro" id="IPR036388">
    <property type="entry name" value="WH-like_DNA-bd_sf"/>
</dbReference>
<dbReference type="AlphaFoldDB" id="A0A963Z521"/>
<keyword evidence="2" id="KW-0805">Transcription regulation</keyword>
<evidence type="ECO:0000256" key="1">
    <source>
        <dbReference type="ARBA" id="ARBA00009437"/>
    </source>
</evidence>
<dbReference type="GO" id="GO:0000976">
    <property type="term" value="F:transcription cis-regulatory region binding"/>
    <property type="evidence" value="ECO:0007669"/>
    <property type="project" value="TreeGrafter"/>
</dbReference>
<comment type="caution">
    <text evidence="6">The sequence shown here is derived from an EMBL/GenBank/DDBJ whole genome shotgun (WGS) entry which is preliminary data.</text>
</comment>
<name>A0A963Z521_9PROT</name>
<proteinExistence type="inferred from homology"/>
<dbReference type="InterPro" id="IPR036390">
    <property type="entry name" value="WH_DNA-bd_sf"/>
</dbReference>
<dbReference type="EMBL" id="JAESVA010000006">
    <property type="protein sequence ID" value="MCB8882155.1"/>
    <property type="molecule type" value="Genomic_DNA"/>
</dbReference>
<dbReference type="Pfam" id="PF03466">
    <property type="entry name" value="LysR_substrate"/>
    <property type="match status" value="1"/>
</dbReference>
<dbReference type="SUPFAM" id="SSF53850">
    <property type="entry name" value="Periplasmic binding protein-like II"/>
    <property type="match status" value="1"/>
</dbReference>
<dbReference type="SUPFAM" id="SSF46785">
    <property type="entry name" value="Winged helix' DNA-binding domain"/>
    <property type="match status" value="1"/>
</dbReference>
<dbReference type="FunFam" id="1.10.10.10:FF:000001">
    <property type="entry name" value="LysR family transcriptional regulator"/>
    <property type="match status" value="1"/>
</dbReference>
<organism evidence="6 7">
    <name type="scientific">Acidisoma cellulosilyticum</name>
    <dbReference type="NCBI Taxonomy" id="2802395"/>
    <lineage>
        <taxon>Bacteria</taxon>
        <taxon>Pseudomonadati</taxon>
        <taxon>Pseudomonadota</taxon>
        <taxon>Alphaproteobacteria</taxon>
        <taxon>Acetobacterales</taxon>
        <taxon>Acidocellaceae</taxon>
        <taxon>Acidisoma</taxon>
    </lineage>
</organism>
<evidence type="ECO:0000256" key="4">
    <source>
        <dbReference type="ARBA" id="ARBA00023163"/>
    </source>
</evidence>
<dbReference type="PANTHER" id="PTHR30126:SF91">
    <property type="entry name" value="LYSR FAMILY TRANSCRIPTIONAL REGULATOR"/>
    <property type="match status" value="1"/>
</dbReference>
<evidence type="ECO:0000313" key="7">
    <source>
        <dbReference type="Proteomes" id="UP000721844"/>
    </source>
</evidence>
<dbReference type="InterPro" id="IPR000847">
    <property type="entry name" value="LysR_HTH_N"/>
</dbReference>
<reference evidence="6 7" key="1">
    <citation type="journal article" date="2021" name="Microorganisms">
        <title>Acidisoma silvae sp. nov. and Acidisomacellulosilytica sp. nov., Two Acidophilic Bacteria Isolated from Decaying Wood, Hydrolyzing Cellulose and Producing Poly-3-hydroxybutyrate.</title>
        <authorList>
            <person name="Mieszkin S."/>
            <person name="Pouder E."/>
            <person name="Uroz S."/>
            <person name="Simon-Colin C."/>
            <person name="Alain K."/>
        </authorList>
    </citation>
    <scope>NUCLEOTIDE SEQUENCE [LARGE SCALE GENOMIC DNA]</scope>
    <source>
        <strain evidence="6 7">HW T5.17</strain>
    </source>
</reference>
<dbReference type="Gene3D" id="3.40.190.290">
    <property type="match status" value="1"/>
</dbReference>
<evidence type="ECO:0000313" key="6">
    <source>
        <dbReference type="EMBL" id="MCB8882155.1"/>
    </source>
</evidence>
<gene>
    <name evidence="6" type="ORF">ACELLULO517_18055</name>
</gene>
<keyword evidence="3" id="KW-0238">DNA-binding</keyword>
<dbReference type="PANTHER" id="PTHR30126">
    <property type="entry name" value="HTH-TYPE TRANSCRIPTIONAL REGULATOR"/>
    <property type="match status" value="1"/>
</dbReference>
<feature type="domain" description="HTH lysR-type" evidence="5">
    <location>
        <begin position="13"/>
        <end position="70"/>
    </location>
</feature>
<keyword evidence="4" id="KW-0804">Transcription</keyword>
<dbReference type="Pfam" id="PF00126">
    <property type="entry name" value="HTH_1"/>
    <property type="match status" value="1"/>
</dbReference>
<evidence type="ECO:0000256" key="2">
    <source>
        <dbReference type="ARBA" id="ARBA00023015"/>
    </source>
</evidence>
<dbReference type="Gene3D" id="1.10.10.10">
    <property type="entry name" value="Winged helix-like DNA-binding domain superfamily/Winged helix DNA-binding domain"/>
    <property type="match status" value="1"/>
</dbReference>
<evidence type="ECO:0000256" key="3">
    <source>
        <dbReference type="ARBA" id="ARBA00023125"/>
    </source>
</evidence>
<dbReference type="GO" id="GO:0003700">
    <property type="term" value="F:DNA-binding transcription factor activity"/>
    <property type="evidence" value="ECO:0007669"/>
    <property type="project" value="InterPro"/>
</dbReference>
<dbReference type="Proteomes" id="UP000721844">
    <property type="component" value="Unassembled WGS sequence"/>
</dbReference>
<dbReference type="CDD" id="cd05466">
    <property type="entry name" value="PBP2_LTTR_substrate"/>
    <property type="match status" value="1"/>
</dbReference>
<dbReference type="PRINTS" id="PR00039">
    <property type="entry name" value="HTHLYSR"/>
</dbReference>
<sequence length="330" mass="36952">MSNRRTGRLANDLDWNLLRAFWAIAEEGSISRAAVALCRSQPAVSIALKRLEQQLGIRLAVRSATSFRLTDAGRILHRECSEIFHTITHMPKLLEEESESLVGTLQIRLASHIVSDLVDSTFSEFHRRYPRVTMDISVSPSSSVVESTMNKSTKIGICLASVKHPDLEYLHLYREHFAFFCGRSHHLFGKEGLTLRDLEGEPAVSFRVFTFSDWVQTIGALNKQANLAVPMVGISDNLEELRRLLVAGVGIGAMPIHVMKRDLDDGLLWRLPPYDDPPAIDVYLVTNPRSQLGRIEAAFVRLLSAIVDTQPLSERTYPRAVGRPTRRSAA</sequence>
<comment type="similarity">
    <text evidence="1">Belongs to the LysR transcriptional regulatory family.</text>
</comment>
<dbReference type="InterPro" id="IPR005119">
    <property type="entry name" value="LysR_subst-bd"/>
</dbReference>
<accession>A0A963Z521</accession>
<protein>
    <submittedName>
        <fullName evidence="6">LysR family transcriptional regulator</fullName>
    </submittedName>
</protein>
<evidence type="ECO:0000259" key="5">
    <source>
        <dbReference type="PROSITE" id="PS50931"/>
    </source>
</evidence>
<dbReference type="RefSeq" id="WP_227308821.1">
    <property type="nucleotide sequence ID" value="NZ_JAESVA010000006.1"/>
</dbReference>
<dbReference type="PROSITE" id="PS50931">
    <property type="entry name" value="HTH_LYSR"/>
    <property type="match status" value="1"/>
</dbReference>